<evidence type="ECO:0000313" key="4">
    <source>
        <dbReference type="EMBL" id="GAA5174416.1"/>
    </source>
</evidence>
<reference evidence="5" key="1">
    <citation type="journal article" date="2019" name="Int. J. Syst. Evol. Microbiol.">
        <title>The Global Catalogue of Microorganisms (GCM) 10K type strain sequencing project: providing services to taxonomists for standard genome sequencing and annotation.</title>
        <authorList>
            <consortium name="The Broad Institute Genomics Platform"/>
            <consortium name="The Broad Institute Genome Sequencing Center for Infectious Disease"/>
            <person name="Wu L."/>
            <person name="Ma J."/>
        </authorList>
    </citation>
    <scope>NUCLEOTIDE SEQUENCE [LARGE SCALE GENOMIC DNA]</scope>
    <source>
        <strain evidence="5">JCM 18303</strain>
    </source>
</reference>
<dbReference type="RefSeq" id="WP_185062077.1">
    <property type="nucleotide sequence ID" value="NZ_BAABJP010000062.1"/>
</dbReference>
<dbReference type="InterPro" id="IPR050109">
    <property type="entry name" value="HTH-type_TetR-like_transc_reg"/>
</dbReference>
<protein>
    <submittedName>
        <fullName evidence="4">TetR/AcrR family transcriptional regulator</fullName>
    </submittedName>
</protein>
<evidence type="ECO:0000256" key="1">
    <source>
        <dbReference type="ARBA" id="ARBA00023125"/>
    </source>
</evidence>
<keyword evidence="5" id="KW-1185">Reference proteome</keyword>
<name>A0ABP9RC16_9PSEU</name>
<dbReference type="PRINTS" id="PR00455">
    <property type="entry name" value="HTHTETR"/>
</dbReference>
<dbReference type="SUPFAM" id="SSF46689">
    <property type="entry name" value="Homeodomain-like"/>
    <property type="match status" value="1"/>
</dbReference>
<dbReference type="PANTHER" id="PTHR30055">
    <property type="entry name" value="HTH-TYPE TRANSCRIPTIONAL REGULATOR RUTR"/>
    <property type="match status" value="1"/>
</dbReference>
<keyword evidence="1 2" id="KW-0238">DNA-binding</keyword>
<feature type="domain" description="HTH tetR-type" evidence="3">
    <location>
        <begin position="7"/>
        <end position="67"/>
    </location>
</feature>
<evidence type="ECO:0000259" key="3">
    <source>
        <dbReference type="PROSITE" id="PS50977"/>
    </source>
</evidence>
<dbReference type="InterPro" id="IPR001647">
    <property type="entry name" value="HTH_TetR"/>
</dbReference>
<organism evidence="4 5">
    <name type="scientific">Pseudonocardia eucalypti</name>
    <dbReference type="NCBI Taxonomy" id="648755"/>
    <lineage>
        <taxon>Bacteria</taxon>
        <taxon>Bacillati</taxon>
        <taxon>Actinomycetota</taxon>
        <taxon>Actinomycetes</taxon>
        <taxon>Pseudonocardiales</taxon>
        <taxon>Pseudonocardiaceae</taxon>
        <taxon>Pseudonocardia</taxon>
    </lineage>
</organism>
<dbReference type="Pfam" id="PF00440">
    <property type="entry name" value="TetR_N"/>
    <property type="match status" value="1"/>
</dbReference>
<evidence type="ECO:0000313" key="5">
    <source>
        <dbReference type="Proteomes" id="UP001428817"/>
    </source>
</evidence>
<gene>
    <name evidence="4" type="ORF">GCM10023321_78190</name>
</gene>
<comment type="caution">
    <text evidence="4">The sequence shown here is derived from an EMBL/GenBank/DDBJ whole genome shotgun (WGS) entry which is preliminary data.</text>
</comment>
<dbReference type="InterPro" id="IPR009057">
    <property type="entry name" value="Homeodomain-like_sf"/>
</dbReference>
<dbReference type="Gene3D" id="1.10.357.10">
    <property type="entry name" value="Tetracycline Repressor, domain 2"/>
    <property type="match status" value="1"/>
</dbReference>
<proteinExistence type="predicted"/>
<dbReference type="Proteomes" id="UP001428817">
    <property type="component" value="Unassembled WGS sequence"/>
</dbReference>
<dbReference type="PANTHER" id="PTHR30055:SF231">
    <property type="entry name" value="TRANSCRIPTIONAL REGULATORY PROTEIN (PROBABLY DEOR-FAMILY)-RELATED"/>
    <property type="match status" value="1"/>
</dbReference>
<dbReference type="PROSITE" id="PS50977">
    <property type="entry name" value="HTH_TETR_2"/>
    <property type="match status" value="1"/>
</dbReference>
<evidence type="ECO:0000256" key="2">
    <source>
        <dbReference type="PROSITE-ProRule" id="PRU00335"/>
    </source>
</evidence>
<accession>A0ABP9RC16</accession>
<sequence>MAHMPVAERRAQLIAATSRVIGREGVAGASTRRIAEEAGVPLGLLHYSFGTKEELFVAVIDDAVDRTYQLIAERAAAPGSGLGRAVTDYLETFRHWALAAPEAMVTQYALLTWMLRTQDGHAEAARRAYRRYLDGLLPVLAAAATEREHDVDLHKLARLAVATADGLILQLITIGPEAVGAAELPEIADGLVHGARPAFNRNGIGIEGNA</sequence>
<dbReference type="EMBL" id="BAABJP010000062">
    <property type="protein sequence ID" value="GAA5174416.1"/>
    <property type="molecule type" value="Genomic_DNA"/>
</dbReference>
<feature type="DNA-binding region" description="H-T-H motif" evidence="2">
    <location>
        <begin position="30"/>
        <end position="49"/>
    </location>
</feature>